<dbReference type="PANTHER" id="PTHR43214">
    <property type="entry name" value="TWO-COMPONENT RESPONSE REGULATOR"/>
    <property type="match status" value="1"/>
</dbReference>
<organism evidence="6 7">
    <name type="scientific">Pedobacter rhodius</name>
    <dbReference type="NCBI Taxonomy" id="3004098"/>
    <lineage>
        <taxon>Bacteria</taxon>
        <taxon>Pseudomonadati</taxon>
        <taxon>Bacteroidota</taxon>
        <taxon>Sphingobacteriia</taxon>
        <taxon>Sphingobacteriales</taxon>
        <taxon>Sphingobacteriaceae</taxon>
        <taxon>Pedobacter</taxon>
    </lineage>
</organism>
<reference evidence="6" key="1">
    <citation type="submission" date="2022-12" db="EMBL/GenBank/DDBJ databases">
        <title>Genome sequence of SJ11.</title>
        <authorList>
            <person name="Woo H."/>
        </authorList>
    </citation>
    <scope>NUCLEOTIDE SEQUENCE</scope>
    <source>
        <strain evidence="6">SJ11</strain>
    </source>
</reference>
<dbReference type="InterPro" id="IPR000792">
    <property type="entry name" value="Tscrpt_reg_LuxR_C"/>
</dbReference>
<evidence type="ECO:0000259" key="5">
    <source>
        <dbReference type="PROSITE" id="PS50043"/>
    </source>
</evidence>
<evidence type="ECO:0000313" key="6">
    <source>
        <dbReference type="EMBL" id="MCZ4223527.1"/>
    </source>
</evidence>
<dbReference type="InterPro" id="IPR039420">
    <property type="entry name" value="WalR-like"/>
</dbReference>
<dbReference type="InterPro" id="IPR016032">
    <property type="entry name" value="Sig_transdc_resp-reg_C-effctor"/>
</dbReference>
<name>A0ABT4KX71_9SPHI</name>
<feature type="transmembrane region" description="Helical" evidence="4">
    <location>
        <begin position="198"/>
        <end position="217"/>
    </location>
</feature>
<feature type="transmembrane region" description="Helical" evidence="4">
    <location>
        <begin position="103"/>
        <end position="125"/>
    </location>
</feature>
<dbReference type="EMBL" id="JAPWGL010000002">
    <property type="protein sequence ID" value="MCZ4223527.1"/>
    <property type="molecule type" value="Genomic_DNA"/>
</dbReference>
<dbReference type="PROSITE" id="PS50043">
    <property type="entry name" value="HTH_LUXR_2"/>
    <property type="match status" value="1"/>
</dbReference>
<keyword evidence="7" id="KW-1185">Reference proteome</keyword>
<gene>
    <name evidence="6" type="ORF">O0931_09475</name>
</gene>
<dbReference type="CDD" id="cd06170">
    <property type="entry name" value="LuxR_C_like"/>
    <property type="match status" value="1"/>
</dbReference>
<keyword evidence="3" id="KW-0804">Transcription</keyword>
<dbReference type="Gene3D" id="1.10.10.10">
    <property type="entry name" value="Winged helix-like DNA-binding domain superfamily/Winged helix DNA-binding domain"/>
    <property type="match status" value="1"/>
</dbReference>
<dbReference type="Proteomes" id="UP001144341">
    <property type="component" value="Unassembled WGS sequence"/>
</dbReference>
<feature type="domain" description="HTH luxR-type" evidence="5">
    <location>
        <begin position="242"/>
        <end position="306"/>
    </location>
</feature>
<keyword evidence="4" id="KW-0812">Transmembrane</keyword>
<dbReference type="RefSeq" id="WP_269415316.1">
    <property type="nucleotide sequence ID" value="NZ_JAPWGL010000002.1"/>
</dbReference>
<feature type="transmembrane region" description="Helical" evidence="4">
    <location>
        <begin position="66"/>
        <end position="91"/>
    </location>
</feature>
<evidence type="ECO:0000256" key="2">
    <source>
        <dbReference type="ARBA" id="ARBA00023125"/>
    </source>
</evidence>
<dbReference type="SMART" id="SM00421">
    <property type="entry name" value="HTH_LUXR"/>
    <property type="match status" value="1"/>
</dbReference>
<feature type="transmembrane region" description="Helical" evidence="4">
    <location>
        <begin position="172"/>
        <end position="192"/>
    </location>
</feature>
<keyword evidence="1" id="KW-0805">Transcription regulation</keyword>
<evidence type="ECO:0000313" key="7">
    <source>
        <dbReference type="Proteomes" id="UP001144341"/>
    </source>
</evidence>
<feature type="transmembrane region" description="Helical" evidence="4">
    <location>
        <begin position="6"/>
        <end position="28"/>
    </location>
</feature>
<sequence>MLVFGTQMHIVTFVFVILEIAMFFYQTIYYLFRPQDRNRLWYMILLFLLIIYNITGGIFPDDGIEVPIVIQNIIAYGSGFLMASYFPFYFYKGLELKRLRFHAIYGVPFFLILPYLIFFVVGYSLNGNLDLAIKYGVIIPFFYAVVVLIAILISIRTKYLEATKNVDIMEMVAVYCAVIPWVSMPVLAYLHASQLTEVMFSNIGFLIITLIFISKSVKKARREHELLMEVEPTSYNPQLINNNCKLYALTAKEAEIAELICQRIRFKDIADKLFISPRTVDKHAENIYKKVTVSNREELIRKLNSL</sequence>
<keyword evidence="4" id="KW-0472">Membrane</keyword>
<accession>A0ABT4KX71</accession>
<feature type="transmembrane region" description="Helical" evidence="4">
    <location>
        <begin position="131"/>
        <end position="152"/>
    </location>
</feature>
<keyword evidence="2" id="KW-0238">DNA-binding</keyword>
<dbReference type="PRINTS" id="PR00038">
    <property type="entry name" value="HTHLUXR"/>
</dbReference>
<feature type="transmembrane region" description="Helical" evidence="4">
    <location>
        <begin position="40"/>
        <end position="60"/>
    </location>
</feature>
<proteinExistence type="predicted"/>
<keyword evidence="4" id="KW-1133">Transmembrane helix</keyword>
<evidence type="ECO:0000256" key="1">
    <source>
        <dbReference type="ARBA" id="ARBA00023015"/>
    </source>
</evidence>
<dbReference type="Pfam" id="PF00196">
    <property type="entry name" value="GerE"/>
    <property type="match status" value="1"/>
</dbReference>
<protein>
    <submittedName>
        <fullName evidence="6">Helix-turn-helix transcriptional regulator</fullName>
    </submittedName>
</protein>
<evidence type="ECO:0000256" key="4">
    <source>
        <dbReference type="SAM" id="Phobius"/>
    </source>
</evidence>
<dbReference type="InterPro" id="IPR036388">
    <property type="entry name" value="WH-like_DNA-bd_sf"/>
</dbReference>
<evidence type="ECO:0000256" key="3">
    <source>
        <dbReference type="ARBA" id="ARBA00023163"/>
    </source>
</evidence>
<comment type="caution">
    <text evidence="6">The sequence shown here is derived from an EMBL/GenBank/DDBJ whole genome shotgun (WGS) entry which is preliminary data.</text>
</comment>
<dbReference type="SUPFAM" id="SSF46894">
    <property type="entry name" value="C-terminal effector domain of the bipartite response regulators"/>
    <property type="match status" value="1"/>
</dbReference>
<dbReference type="PANTHER" id="PTHR43214:SF24">
    <property type="entry name" value="TRANSCRIPTIONAL REGULATORY PROTEIN NARL-RELATED"/>
    <property type="match status" value="1"/>
</dbReference>